<evidence type="ECO:0000313" key="3">
    <source>
        <dbReference type="Proteomes" id="UP000006753"/>
    </source>
</evidence>
<sequence>MEVHSPTVASDPYNLQRASTYPDVSANTTSTNSFHTASKTVKAIGLSIGGFFGALAFLALYEFLGLGRRRR</sequence>
<dbReference type="EMBL" id="JH921429">
    <property type="protein sequence ID" value="EKD20745.1"/>
    <property type="molecule type" value="Genomic_DNA"/>
</dbReference>
<dbReference type="Proteomes" id="UP000006753">
    <property type="component" value="Unassembled WGS sequence"/>
</dbReference>
<feature type="transmembrane region" description="Helical" evidence="1">
    <location>
        <begin position="43"/>
        <end position="64"/>
    </location>
</feature>
<dbReference type="AlphaFoldDB" id="K1WSX5"/>
<gene>
    <name evidence="2" type="ORF">MBM_01427</name>
</gene>
<dbReference type="RefSeq" id="XP_007289316.1">
    <property type="nucleotide sequence ID" value="XM_007289254.1"/>
</dbReference>
<dbReference type="HOGENOM" id="CLU_2740546_0_0_1"/>
<name>K1WSX5_MARBU</name>
<reference evidence="2 3" key="1">
    <citation type="journal article" date="2012" name="BMC Genomics">
        <title>Sequencing the genome of Marssonina brunnea reveals fungus-poplar co-evolution.</title>
        <authorList>
            <person name="Zhu S."/>
            <person name="Cao Y.-Z."/>
            <person name="Jiang C."/>
            <person name="Tan B.-Y."/>
            <person name="Wang Z."/>
            <person name="Feng S."/>
            <person name="Zhang L."/>
            <person name="Su X.-H."/>
            <person name="Brejova B."/>
            <person name="Vinar T."/>
            <person name="Xu M."/>
            <person name="Wang M.-X."/>
            <person name="Zhang S.-G."/>
            <person name="Huang M.-R."/>
            <person name="Wu R."/>
            <person name="Zhou Y."/>
        </authorList>
    </citation>
    <scope>NUCLEOTIDE SEQUENCE [LARGE SCALE GENOMIC DNA]</scope>
    <source>
        <strain evidence="2 3">MB_m1</strain>
    </source>
</reference>
<protein>
    <submittedName>
        <fullName evidence="2">Uncharacterized protein</fullName>
    </submittedName>
</protein>
<proteinExistence type="predicted"/>
<keyword evidence="1" id="KW-1133">Transmembrane helix</keyword>
<keyword evidence="3" id="KW-1185">Reference proteome</keyword>
<dbReference type="GeneID" id="18757362"/>
<dbReference type="InParanoid" id="K1WSX5"/>
<keyword evidence="1" id="KW-0472">Membrane</keyword>
<evidence type="ECO:0000256" key="1">
    <source>
        <dbReference type="SAM" id="Phobius"/>
    </source>
</evidence>
<dbReference type="KEGG" id="mbe:MBM_01427"/>
<keyword evidence="1" id="KW-0812">Transmembrane</keyword>
<organism evidence="2 3">
    <name type="scientific">Marssonina brunnea f. sp. multigermtubi (strain MB_m1)</name>
    <name type="common">Marssonina leaf spot fungus</name>
    <dbReference type="NCBI Taxonomy" id="1072389"/>
    <lineage>
        <taxon>Eukaryota</taxon>
        <taxon>Fungi</taxon>
        <taxon>Dikarya</taxon>
        <taxon>Ascomycota</taxon>
        <taxon>Pezizomycotina</taxon>
        <taxon>Leotiomycetes</taxon>
        <taxon>Helotiales</taxon>
        <taxon>Drepanopezizaceae</taxon>
        <taxon>Drepanopeziza</taxon>
    </lineage>
</organism>
<evidence type="ECO:0000313" key="2">
    <source>
        <dbReference type="EMBL" id="EKD20745.1"/>
    </source>
</evidence>
<accession>K1WSX5</accession>